<keyword evidence="2" id="KW-1185">Reference proteome</keyword>
<dbReference type="EMBL" id="CAJVPI010003803">
    <property type="protein sequence ID" value="CAG8662398.1"/>
    <property type="molecule type" value="Genomic_DNA"/>
</dbReference>
<accession>A0A9N9E2G8</accession>
<sequence>GMLVANNFSSGTIEAAEKSPYNIILATNEDDVLEKLDRYFSAHPHDSSPQVDMLLDLLMNHIQHLEFRLETTRQDLELEEKKREAFDLQQERRLSYIYYML</sequence>
<comment type="caution">
    <text evidence="1">The sequence shown here is derived from an EMBL/GenBank/DDBJ whole genome shotgun (WGS) entry which is preliminary data.</text>
</comment>
<feature type="non-terminal residue" evidence="1">
    <location>
        <position position="1"/>
    </location>
</feature>
<evidence type="ECO:0000313" key="1">
    <source>
        <dbReference type="EMBL" id="CAG8662398.1"/>
    </source>
</evidence>
<dbReference type="Proteomes" id="UP000789739">
    <property type="component" value="Unassembled WGS sequence"/>
</dbReference>
<feature type="non-terminal residue" evidence="1">
    <location>
        <position position="101"/>
    </location>
</feature>
<proteinExistence type="predicted"/>
<reference evidence="1" key="1">
    <citation type="submission" date="2021-06" db="EMBL/GenBank/DDBJ databases">
        <authorList>
            <person name="Kallberg Y."/>
            <person name="Tangrot J."/>
            <person name="Rosling A."/>
        </authorList>
    </citation>
    <scope>NUCLEOTIDE SEQUENCE</scope>
    <source>
        <strain evidence="1">BR232B</strain>
    </source>
</reference>
<protein>
    <submittedName>
        <fullName evidence="1">8477_t:CDS:1</fullName>
    </submittedName>
</protein>
<gene>
    <name evidence="1" type="ORF">PBRASI_LOCUS10855</name>
</gene>
<dbReference type="AlphaFoldDB" id="A0A9N9E2G8"/>
<evidence type="ECO:0000313" key="2">
    <source>
        <dbReference type="Proteomes" id="UP000789739"/>
    </source>
</evidence>
<name>A0A9N9E2G8_9GLOM</name>
<organism evidence="1 2">
    <name type="scientific">Paraglomus brasilianum</name>
    <dbReference type="NCBI Taxonomy" id="144538"/>
    <lineage>
        <taxon>Eukaryota</taxon>
        <taxon>Fungi</taxon>
        <taxon>Fungi incertae sedis</taxon>
        <taxon>Mucoromycota</taxon>
        <taxon>Glomeromycotina</taxon>
        <taxon>Glomeromycetes</taxon>
        <taxon>Paraglomerales</taxon>
        <taxon>Paraglomeraceae</taxon>
        <taxon>Paraglomus</taxon>
    </lineage>
</organism>